<dbReference type="EMBL" id="NIRI02000042">
    <property type="protein sequence ID" value="KAG5449282.1"/>
    <property type="molecule type" value="Genomic_DNA"/>
</dbReference>
<organism evidence="1 2">
    <name type="scientific">Clonorchis sinensis</name>
    <name type="common">Chinese liver fluke</name>
    <dbReference type="NCBI Taxonomy" id="79923"/>
    <lineage>
        <taxon>Eukaryota</taxon>
        <taxon>Metazoa</taxon>
        <taxon>Spiralia</taxon>
        <taxon>Lophotrochozoa</taxon>
        <taxon>Platyhelminthes</taxon>
        <taxon>Trematoda</taxon>
        <taxon>Digenea</taxon>
        <taxon>Opisthorchiida</taxon>
        <taxon>Opisthorchiata</taxon>
        <taxon>Opisthorchiidae</taxon>
        <taxon>Clonorchis</taxon>
    </lineage>
</organism>
<evidence type="ECO:0000313" key="2">
    <source>
        <dbReference type="Proteomes" id="UP000286415"/>
    </source>
</evidence>
<reference evidence="1 2" key="1">
    <citation type="journal article" date="2018" name="Biotechnol. Adv.">
        <title>Improved genomic resources and new bioinformatic workflow for the carcinogenic parasite Clonorchis sinensis: Biotechnological implications.</title>
        <authorList>
            <person name="Wang D."/>
            <person name="Korhonen P.K."/>
            <person name="Gasser R.B."/>
            <person name="Young N.D."/>
        </authorList>
    </citation>
    <scope>NUCLEOTIDE SEQUENCE [LARGE SCALE GENOMIC DNA]</scope>
    <source>
        <strain evidence="1">Cs-k2</strain>
    </source>
</reference>
<evidence type="ECO:0000313" key="1">
    <source>
        <dbReference type="EMBL" id="KAG5449282.1"/>
    </source>
</evidence>
<proteinExistence type="predicted"/>
<gene>
    <name evidence="1" type="ORF">CSKR_200918</name>
</gene>
<keyword evidence="2" id="KW-1185">Reference proteome</keyword>
<reference evidence="1 2" key="2">
    <citation type="journal article" date="2021" name="Genomics">
        <title>High-quality reference genome for Clonorchis sinensis.</title>
        <authorList>
            <person name="Young N.D."/>
            <person name="Stroehlein A.J."/>
            <person name="Kinkar L."/>
            <person name="Wang T."/>
            <person name="Sohn W.M."/>
            <person name="Chang B.C.H."/>
            <person name="Kaur P."/>
            <person name="Weisz D."/>
            <person name="Dudchenko O."/>
            <person name="Aiden E.L."/>
            <person name="Korhonen P.K."/>
            <person name="Gasser R.B."/>
        </authorList>
    </citation>
    <scope>NUCLEOTIDE SEQUENCE [LARGE SCALE GENOMIC DNA]</scope>
    <source>
        <strain evidence="1">Cs-k2</strain>
    </source>
</reference>
<protein>
    <submittedName>
        <fullName evidence="1">Uncharacterized protein</fullName>
    </submittedName>
</protein>
<name>A0A8T1MK57_CLOSI</name>
<sequence length="118" mass="13902">MSHCNEHATATEQELWCHPNCIYMSYHPRYPLFYVYPFYLDLILHTHTHTPEHDASLYILSPPYLQQISPDRRCFRGHISSYRLFPTARSVVPPFACAVRRGSSPFERLDVTLIVRCF</sequence>
<comment type="caution">
    <text evidence="1">The sequence shown here is derived from an EMBL/GenBank/DDBJ whole genome shotgun (WGS) entry which is preliminary data.</text>
</comment>
<accession>A0A8T1MK57</accession>
<dbReference type="Proteomes" id="UP000286415">
    <property type="component" value="Unassembled WGS sequence"/>
</dbReference>
<dbReference type="AlphaFoldDB" id="A0A8T1MK57"/>